<evidence type="ECO:0000256" key="1">
    <source>
        <dbReference type="SAM" id="MobiDB-lite"/>
    </source>
</evidence>
<reference evidence="2 3" key="1">
    <citation type="journal article" date="2023" name="bioRxiv">
        <title>High-quality genome assemblies of four members of thePodospora anserinaspecies complex.</title>
        <authorList>
            <person name="Ament-Velasquez S.L."/>
            <person name="Vogan A.A."/>
            <person name="Wallerman O."/>
            <person name="Hartmann F."/>
            <person name="Gautier V."/>
            <person name="Silar P."/>
            <person name="Giraud T."/>
            <person name="Johannesson H."/>
        </authorList>
    </citation>
    <scope>NUCLEOTIDE SEQUENCE [LARGE SCALE GENOMIC DNA]</scope>
    <source>
        <strain evidence="2 3">CBS 112042</strain>
    </source>
</reference>
<gene>
    <name evidence="2" type="ORF">QC761_508307</name>
</gene>
<dbReference type="RefSeq" id="XP_062731359.1">
    <property type="nucleotide sequence ID" value="XM_062880039.1"/>
</dbReference>
<evidence type="ECO:0000313" key="2">
    <source>
        <dbReference type="EMBL" id="KAK4642383.1"/>
    </source>
</evidence>
<dbReference type="Proteomes" id="UP001322138">
    <property type="component" value="Unassembled WGS sequence"/>
</dbReference>
<proteinExistence type="predicted"/>
<accession>A0ABR0FEI2</accession>
<evidence type="ECO:0000313" key="3">
    <source>
        <dbReference type="Proteomes" id="UP001322138"/>
    </source>
</evidence>
<name>A0ABR0FEI2_9PEZI</name>
<keyword evidence="3" id="KW-1185">Reference proteome</keyword>
<organism evidence="2 3">
    <name type="scientific">Podospora bellae-mahoneyi</name>
    <dbReference type="NCBI Taxonomy" id="2093777"/>
    <lineage>
        <taxon>Eukaryota</taxon>
        <taxon>Fungi</taxon>
        <taxon>Dikarya</taxon>
        <taxon>Ascomycota</taxon>
        <taxon>Pezizomycotina</taxon>
        <taxon>Sordariomycetes</taxon>
        <taxon>Sordariomycetidae</taxon>
        <taxon>Sordariales</taxon>
        <taxon>Podosporaceae</taxon>
        <taxon>Podospora</taxon>
    </lineage>
</organism>
<protein>
    <submittedName>
        <fullName evidence="2">Uncharacterized protein</fullName>
    </submittedName>
</protein>
<feature type="region of interest" description="Disordered" evidence="1">
    <location>
        <begin position="312"/>
        <end position="339"/>
    </location>
</feature>
<sequence length="339" mass="38576">MTSITGPKDVVRKMDLVSMCMRVVAKHMASLTTDHLVLLPEPRLRQLFRLLDPIMTYTQWQLLADAIYINTSRTNTPHGVKPFRWEDDVEPDELPRRIQTMQPHPGNVHFLTILKIKDTERFNTRDLLLLAELRSLVILHMEDHGIKTAAHSGFSCNKPSLNLNNHLIRGWSEKKEPFPSLRSLILFAMPGSLSIHMLHYATKFPKIKAVYVNSPMTNPPPVIGQPLKDAPAWAPVECYRYVYWDMDMALQYEELGLDNPYTTITLVTPPEPGQVNTNKSLLSNLCIWEFSRDWNVEVQAEEAPTVVVTQPKRKATTESAGVKPKKKSQKIGDLLSSFG</sequence>
<comment type="caution">
    <text evidence="2">The sequence shown here is derived from an EMBL/GenBank/DDBJ whole genome shotgun (WGS) entry which is preliminary data.</text>
</comment>
<dbReference type="EMBL" id="JAFFGZ010000007">
    <property type="protein sequence ID" value="KAK4642383.1"/>
    <property type="molecule type" value="Genomic_DNA"/>
</dbReference>
<dbReference type="GeneID" id="87899521"/>